<dbReference type="InterPro" id="IPR005225">
    <property type="entry name" value="Small_GTP-bd"/>
</dbReference>
<dbReference type="InterPro" id="IPR023115">
    <property type="entry name" value="TIF_IF2_dom3"/>
</dbReference>
<dbReference type="SUPFAM" id="SSF52156">
    <property type="entry name" value="Initiation factor IF2/eIF5b, domain 3"/>
    <property type="match status" value="1"/>
</dbReference>
<dbReference type="OMA" id="TTWWKIP"/>
<dbReference type="FunFam" id="2.40.30.10:FF:000007">
    <property type="entry name" value="Translation initiation factor IF-2"/>
    <property type="match status" value="1"/>
</dbReference>
<evidence type="ECO:0000256" key="2">
    <source>
        <dbReference type="ARBA" id="ARBA00022540"/>
    </source>
</evidence>
<dbReference type="InterPro" id="IPR053905">
    <property type="entry name" value="EF-G-like_DII"/>
</dbReference>
<accession>A0A0N4YG36</accession>
<dbReference type="GO" id="GO:0005737">
    <property type="term" value="C:cytoplasm"/>
    <property type="evidence" value="ECO:0007669"/>
    <property type="project" value="TreeGrafter"/>
</dbReference>
<evidence type="ECO:0000313" key="10">
    <source>
        <dbReference type="Proteomes" id="UP000271162"/>
    </source>
</evidence>
<dbReference type="SUPFAM" id="SSF52540">
    <property type="entry name" value="P-loop containing nucleoside triphosphate hydrolases"/>
    <property type="match status" value="1"/>
</dbReference>
<organism evidence="11">
    <name type="scientific">Nippostrongylus brasiliensis</name>
    <name type="common">Rat hookworm</name>
    <dbReference type="NCBI Taxonomy" id="27835"/>
    <lineage>
        <taxon>Eukaryota</taxon>
        <taxon>Metazoa</taxon>
        <taxon>Ecdysozoa</taxon>
        <taxon>Nematoda</taxon>
        <taxon>Chromadorea</taxon>
        <taxon>Rhabditida</taxon>
        <taxon>Rhabditina</taxon>
        <taxon>Rhabditomorpha</taxon>
        <taxon>Strongyloidea</taxon>
        <taxon>Heligmosomidae</taxon>
        <taxon>Nippostrongylus</taxon>
    </lineage>
</organism>
<feature type="domain" description="Tr-type G" evidence="8">
    <location>
        <begin position="164"/>
        <end position="339"/>
    </location>
</feature>
<comment type="similarity">
    <text evidence="1">Belongs to the TRAFAC class translation factor GTPase superfamily. Classic translation factor GTPase family. IF-2 subfamily.</text>
</comment>
<dbReference type="FunFam" id="3.40.50.10050:FF:000001">
    <property type="entry name" value="Translation initiation factor IF-2"/>
    <property type="match status" value="1"/>
</dbReference>
<dbReference type="WBParaSite" id="NBR_0001575301-mRNA-1">
    <property type="protein sequence ID" value="NBR_0001575301-mRNA-1"/>
    <property type="gene ID" value="NBR_0001575301"/>
</dbReference>
<dbReference type="InterPro" id="IPR009000">
    <property type="entry name" value="Transl_B-barrel_sf"/>
</dbReference>
<proteinExistence type="inferred from homology"/>
<keyword evidence="3" id="KW-0547">Nucleotide-binding</keyword>
<dbReference type="GO" id="GO:0003743">
    <property type="term" value="F:translation initiation factor activity"/>
    <property type="evidence" value="ECO:0007669"/>
    <property type="project" value="UniProtKB-KW"/>
</dbReference>
<dbReference type="STRING" id="27835.A0A0N4YG36"/>
<protein>
    <submittedName>
        <fullName evidence="11">Translation initiation factor IF-2, mitochondrial (inferred by orthology to a human protein)</fullName>
    </submittedName>
</protein>
<dbReference type="GO" id="GO:0005525">
    <property type="term" value="F:GTP binding"/>
    <property type="evidence" value="ECO:0007669"/>
    <property type="project" value="UniProtKB-KW"/>
</dbReference>
<dbReference type="SUPFAM" id="SSF50447">
    <property type="entry name" value="Translation proteins"/>
    <property type="match status" value="2"/>
</dbReference>
<dbReference type="AlphaFoldDB" id="A0A0N4YG36"/>
<dbReference type="InterPro" id="IPR015760">
    <property type="entry name" value="TIF_IF2"/>
</dbReference>
<keyword evidence="2" id="KW-0396">Initiation factor</keyword>
<dbReference type="Pfam" id="PF11987">
    <property type="entry name" value="IF-2"/>
    <property type="match status" value="1"/>
</dbReference>
<dbReference type="FunFam" id="3.40.50.300:FF:000019">
    <property type="entry name" value="Translation initiation factor IF-2"/>
    <property type="match status" value="1"/>
</dbReference>
<dbReference type="Pfam" id="PF00009">
    <property type="entry name" value="GTP_EFTU"/>
    <property type="match status" value="1"/>
</dbReference>
<dbReference type="GO" id="GO:0003924">
    <property type="term" value="F:GTPase activity"/>
    <property type="evidence" value="ECO:0007669"/>
    <property type="project" value="InterPro"/>
</dbReference>
<reference evidence="11" key="1">
    <citation type="submission" date="2017-02" db="UniProtKB">
        <authorList>
            <consortium name="WormBaseParasite"/>
        </authorList>
    </citation>
    <scope>IDENTIFICATION</scope>
</reference>
<dbReference type="CDD" id="cd03702">
    <property type="entry name" value="IF2_mtIF2_II"/>
    <property type="match status" value="1"/>
</dbReference>
<dbReference type="EMBL" id="UYSL01021874">
    <property type="protein sequence ID" value="VDL79348.1"/>
    <property type="molecule type" value="Genomic_DNA"/>
</dbReference>
<dbReference type="PANTHER" id="PTHR43381:SF20">
    <property type="entry name" value="TRANSLATION INITIATION FACTOR IF-2, MITOCHONDRIAL"/>
    <property type="match status" value="1"/>
</dbReference>
<dbReference type="Gene3D" id="3.40.50.300">
    <property type="entry name" value="P-loop containing nucleotide triphosphate hydrolases"/>
    <property type="match status" value="1"/>
</dbReference>
<dbReference type="Gene3D" id="3.40.50.10050">
    <property type="entry name" value="Translation initiation factor IF- 2, domain 3"/>
    <property type="match status" value="1"/>
</dbReference>
<dbReference type="NCBIfam" id="TIGR00231">
    <property type="entry name" value="small_GTP"/>
    <property type="match status" value="1"/>
</dbReference>
<dbReference type="InterPro" id="IPR044145">
    <property type="entry name" value="IF2_II"/>
</dbReference>
<evidence type="ECO:0000256" key="7">
    <source>
        <dbReference type="SAM" id="MobiDB-lite"/>
    </source>
</evidence>
<keyword evidence="4" id="KW-0648">Protein biosynthesis</keyword>
<sequence>MLLICRRVVVSGVRQISTLTTKQLSECCLSQAAASSSAMPLITSRRWFADKGRRGKRKFVEPVIVKHTKSSKQVVDVYNDMTAKELSEALDVDLDTVVESLIEMDKRNLDLIGSDQPIDKEYMLKAVALFHCKPRLVPRPRKKIDEHTDDVQPQPPPSPSECVKRPPVVTIMGHVDHGKTTLLDALRNSNIVAGEFGGITQHIGAFSVDLKGVGRRVTFLDTPGHAAFAAMRARGAQGADIVVLVVAADDGVKEQTVQSIKFAQSAGVPIVVAINKCDKPNADPMRAKRSLLEHNVVVEELGGDVQCVEVSALQSRNLPALQEALLIQADLMGLQSTPKGLVEGVVIESSVVHGIGKVCTVVVTRGTLRKHSILVAGHAWSRVRTMTNEAGQHVHEAGPSTPVRISGWKEDIPTPGELILEVPSTDRAQRAVKYRMEKEMAKKAEEDWKAIEDQRAAEREQYLQNRQKLLDKGYRYGSTLRRVVHKEKRLEKATDDGFPKLRLLLRTDVEGTLEAILNVIDTYDSEKCKFQLVDFGVGPPTNMDIEIAKETGALIYLFNVQPPAAIRTQADQDGVRIEQFNVIYRLVESLKDELSQQLPMLTEMELVGEGHVLKEFLISDRARKKQPIAGVLVDWGNFQKNCVFKFIRAGQPFYEGEIESMKQQAEIVNNATTNTEVGIALDDKKVRFKEDDLVEVYSRREKPQRIDWNPPGF</sequence>
<evidence type="ECO:0000313" key="9">
    <source>
        <dbReference type="EMBL" id="VDL79348.1"/>
    </source>
</evidence>
<dbReference type="InterPro" id="IPR036925">
    <property type="entry name" value="TIF_IF2_dom3_sf"/>
</dbReference>
<gene>
    <name evidence="9" type="ORF">NBR_LOCUS15754</name>
</gene>
<evidence type="ECO:0000256" key="5">
    <source>
        <dbReference type="ARBA" id="ARBA00023134"/>
    </source>
</evidence>
<dbReference type="PANTHER" id="PTHR43381">
    <property type="entry name" value="TRANSLATION INITIATION FACTOR IF-2-RELATED"/>
    <property type="match status" value="1"/>
</dbReference>
<dbReference type="Pfam" id="PF22042">
    <property type="entry name" value="EF-G_D2"/>
    <property type="match status" value="1"/>
</dbReference>
<evidence type="ECO:0000256" key="6">
    <source>
        <dbReference type="ARBA" id="ARBA00025162"/>
    </source>
</evidence>
<keyword evidence="5" id="KW-0342">GTP-binding</keyword>
<dbReference type="Proteomes" id="UP000271162">
    <property type="component" value="Unassembled WGS sequence"/>
</dbReference>
<feature type="region of interest" description="Disordered" evidence="7">
    <location>
        <begin position="145"/>
        <end position="164"/>
    </location>
</feature>
<evidence type="ECO:0000313" key="11">
    <source>
        <dbReference type="WBParaSite" id="NBR_0001575301-mRNA-1"/>
    </source>
</evidence>
<dbReference type="InterPro" id="IPR027417">
    <property type="entry name" value="P-loop_NTPase"/>
</dbReference>
<comment type="function">
    <text evidence="6">One of the essential components for the initiation of protein synthesis. Protects formylmethionyl-tRNA from spontaneous hydrolysis and promotes its binding to the 30S ribosomal subunits. Also involved in the hydrolysis of GTP during the formation of the 70S ribosomal complex.</text>
</comment>
<evidence type="ECO:0000256" key="4">
    <source>
        <dbReference type="ARBA" id="ARBA00022917"/>
    </source>
</evidence>
<reference evidence="9 10" key="2">
    <citation type="submission" date="2018-11" db="EMBL/GenBank/DDBJ databases">
        <authorList>
            <consortium name="Pathogen Informatics"/>
        </authorList>
    </citation>
    <scope>NUCLEOTIDE SEQUENCE [LARGE SCALE GENOMIC DNA]</scope>
</reference>
<keyword evidence="10" id="KW-1185">Reference proteome</keyword>
<dbReference type="CDD" id="cd01887">
    <property type="entry name" value="IF2_eIF5B"/>
    <property type="match status" value="1"/>
</dbReference>
<dbReference type="PROSITE" id="PS51722">
    <property type="entry name" value="G_TR_2"/>
    <property type="match status" value="1"/>
</dbReference>
<evidence type="ECO:0000259" key="8">
    <source>
        <dbReference type="PROSITE" id="PS51722"/>
    </source>
</evidence>
<evidence type="ECO:0000256" key="3">
    <source>
        <dbReference type="ARBA" id="ARBA00022741"/>
    </source>
</evidence>
<name>A0A0N4YG36_NIPBR</name>
<evidence type="ECO:0000256" key="1">
    <source>
        <dbReference type="ARBA" id="ARBA00007733"/>
    </source>
</evidence>
<dbReference type="InterPro" id="IPR000795">
    <property type="entry name" value="T_Tr_GTP-bd_dom"/>
</dbReference>
<dbReference type="Gene3D" id="2.40.30.10">
    <property type="entry name" value="Translation factors"/>
    <property type="match status" value="2"/>
</dbReference>